<reference evidence="2" key="1">
    <citation type="journal article" date="2023" name="G3 (Bethesda)">
        <title>A reference genome for the long-term kleptoplast-retaining sea slug Elysia crispata morphotype clarki.</title>
        <authorList>
            <person name="Eastman K.E."/>
            <person name="Pendleton A.L."/>
            <person name="Shaikh M.A."/>
            <person name="Suttiyut T."/>
            <person name="Ogas R."/>
            <person name="Tomko P."/>
            <person name="Gavelis G."/>
            <person name="Widhalm J.R."/>
            <person name="Wisecaver J.H."/>
        </authorList>
    </citation>
    <scope>NUCLEOTIDE SEQUENCE</scope>
    <source>
        <strain evidence="2">ECLA1</strain>
    </source>
</reference>
<dbReference type="GO" id="GO:0004725">
    <property type="term" value="F:protein tyrosine phosphatase activity"/>
    <property type="evidence" value="ECO:0007669"/>
    <property type="project" value="InterPro"/>
</dbReference>
<protein>
    <recommendedName>
        <fullName evidence="1">Tyrosine-protein phosphatase domain-containing protein</fullName>
    </recommendedName>
</protein>
<evidence type="ECO:0000313" key="3">
    <source>
        <dbReference type="Proteomes" id="UP001283361"/>
    </source>
</evidence>
<gene>
    <name evidence="2" type="ORF">RRG08_056933</name>
</gene>
<accession>A0AAE0Z6C6</accession>
<keyword evidence="3" id="KW-1185">Reference proteome</keyword>
<dbReference type="SUPFAM" id="SSF52799">
    <property type="entry name" value="(Phosphotyrosine protein) phosphatases II"/>
    <property type="match status" value="2"/>
</dbReference>
<proteinExistence type="predicted"/>
<evidence type="ECO:0000259" key="1">
    <source>
        <dbReference type="PROSITE" id="PS50055"/>
    </source>
</evidence>
<evidence type="ECO:0000313" key="2">
    <source>
        <dbReference type="EMBL" id="KAK3763465.1"/>
    </source>
</evidence>
<dbReference type="InterPro" id="IPR000242">
    <property type="entry name" value="PTP_cat"/>
</dbReference>
<dbReference type="PROSITE" id="PS50055">
    <property type="entry name" value="TYR_PHOSPHATASE_PTP"/>
    <property type="match status" value="1"/>
</dbReference>
<dbReference type="Proteomes" id="UP001283361">
    <property type="component" value="Unassembled WGS sequence"/>
</dbReference>
<dbReference type="AlphaFoldDB" id="A0AAE0Z6C6"/>
<dbReference type="Pfam" id="PF00102">
    <property type="entry name" value="Y_phosphatase"/>
    <property type="match status" value="2"/>
</dbReference>
<comment type="caution">
    <text evidence="2">The sequence shown here is derived from an EMBL/GenBank/DDBJ whole genome shotgun (WGS) entry which is preliminary data.</text>
</comment>
<dbReference type="InterPro" id="IPR050348">
    <property type="entry name" value="Protein-Tyr_Phosphatase"/>
</dbReference>
<dbReference type="PANTHER" id="PTHR19134">
    <property type="entry name" value="RECEPTOR-TYPE TYROSINE-PROTEIN PHOSPHATASE"/>
    <property type="match status" value="1"/>
</dbReference>
<dbReference type="EMBL" id="JAWDGP010004556">
    <property type="protein sequence ID" value="KAK3763465.1"/>
    <property type="molecule type" value="Genomic_DNA"/>
</dbReference>
<dbReference type="PANTHER" id="PTHR19134:SF449">
    <property type="entry name" value="TYROSINE-PROTEIN PHOSPHATASE 1"/>
    <property type="match status" value="1"/>
</dbReference>
<sequence>MVTMLKNDSSSDRSCAQSQSRSDHWGLATAIRWSRVINIGKIKLSRIYGRMISTSSDYFVPSNILIVKTGVALDLHNVEPALDLLHHHKKQINPQSVFTHAPSDQTLTDFVRMIWEKRVDKVVMLTNLLEEGKRWCGATGTFIDDATGQSSELRPSTRTLTPTLCSCRRDLLTQLPLPSTVTYFWRLVTQFNVGLVIAFDLDSRNSDKSTRNNQTLTLLMCKSTDLQPGNGADHCGMMCVQSILLDRLEADQCLTVPLVVGGIKAVRPQVIPTLDQYKCLYSVLKLAHESQNVYGNVGDMSRPS</sequence>
<name>A0AAE0Z6C6_9GAST</name>
<dbReference type="Gene3D" id="3.90.190.10">
    <property type="entry name" value="Protein tyrosine phosphatase superfamily"/>
    <property type="match status" value="2"/>
</dbReference>
<organism evidence="2 3">
    <name type="scientific">Elysia crispata</name>
    <name type="common">lettuce slug</name>
    <dbReference type="NCBI Taxonomy" id="231223"/>
    <lineage>
        <taxon>Eukaryota</taxon>
        <taxon>Metazoa</taxon>
        <taxon>Spiralia</taxon>
        <taxon>Lophotrochozoa</taxon>
        <taxon>Mollusca</taxon>
        <taxon>Gastropoda</taxon>
        <taxon>Heterobranchia</taxon>
        <taxon>Euthyneura</taxon>
        <taxon>Panpulmonata</taxon>
        <taxon>Sacoglossa</taxon>
        <taxon>Placobranchoidea</taxon>
        <taxon>Plakobranchidae</taxon>
        <taxon>Elysia</taxon>
    </lineage>
</organism>
<dbReference type="InterPro" id="IPR029021">
    <property type="entry name" value="Prot-tyrosine_phosphatase-like"/>
</dbReference>
<feature type="domain" description="Tyrosine-protein phosphatase" evidence="1">
    <location>
        <begin position="32"/>
        <end position="287"/>
    </location>
</feature>